<organism evidence="5 6">
    <name type="scientific">Megaselia scalaris</name>
    <name type="common">Humpbacked fly</name>
    <name type="synonym">Phora scalaris</name>
    <dbReference type="NCBI Taxonomy" id="36166"/>
    <lineage>
        <taxon>Eukaryota</taxon>
        <taxon>Metazoa</taxon>
        <taxon>Ecdysozoa</taxon>
        <taxon>Arthropoda</taxon>
        <taxon>Hexapoda</taxon>
        <taxon>Insecta</taxon>
        <taxon>Pterygota</taxon>
        <taxon>Neoptera</taxon>
        <taxon>Endopterygota</taxon>
        <taxon>Diptera</taxon>
        <taxon>Brachycera</taxon>
        <taxon>Muscomorpha</taxon>
        <taxon>Platypezoidea</taxon>
        <taxon>Phoridae</taxon>
        <taxon>Megaseliini</taxon>
        <taxon>Megaselia</taxon>
    </lineage>
</organism>
<name>T1H3L4_MEGSC</name>
<dbReference type="GO" id="GO:0005886">
    <property type="term" value="C:plasma membrane"/>
    <property type="evidence" value="ECO:0007669"/>
    <property type="project" value="UniProtKB-SubCell"/>
</dbReference>
<proteinExistence type="inferred from homology"/>
<evidence type="ECO:0000259" key="4">
    <source>
        <dbReference type="Pfam" id="PF05649"/>
    </source>
</evidence>
<keyword evidence="6" id="KW-1185">Reference proteome</keyword>
<dbReference type="SUPFAM" id="SSF55486">
    <property type="entry name" value="Metalloproteases ('zincins'), catalytic domain"/>
    <property type="match status" value="1"/>
</dbReference>
<reference evidence="5" key="2">
    <citation type="submission" date="2015-06" db="UniProtKB">
        <authorList>
            <consortium name="EnsemblMetazoa"/>
        </authorList>
    </citation>
    <scope>IDENTIFICATION</scope>
</reference>
<dbReference type="OMA" id="RAYEMNE"/>
<dbReference type="PANTHER" id="PTHR11733">
    <property type="entry name" value="ZINC METALLOPROTEASE FAMILY M13 NEPRILYSIN-RELATED"/>
    <property type="match status" value="1"/>
</dbReference>
<evidence type="ECO:0000313" key="5">
    <source>
        <dbReference type="EnsemblMetazoa" id="MESCA010843-PA"/>
    </source>
</evidence>
<dbReference type="EMBL" id="CAQQ02373669">
    <property type="status" value="NOT_ANNOTATED_CDS"/>
    <property type="molecule type" value="Genomic_DNA"/>
</dbReference>
<comment type="similarity">
    <text evidence="2">Belongs to the peptidase M13 family.</text>
</comment>
<feature type="signal peptide" evidence="3">
    <location>
        <begin position="1"/>
        <end position="18"/>
    </location>
</feature>
<dbReference type="InterPro" id="IPR024079">
    <property type="entry name" value="MetalloPept_cat_dom_sf"/>
</dbReference>
<dbReference type="InterPro" id="IPR000718">
    <property type="entry name" value="Peptidase_M13"/>
</dbReference>
<dbReference type="Proteomes" id="UP000015102">
    <property type="component" value="Unassembled WGS sequence"/>
</dbReference>
<evidence type="ECO:0000256" key="3">
    <source>
        <dbReference type="SAM" id="SignalP"/>
    </source>
</evidence>
<dbReference type="InterPro" id="IPR042089">
    <property type="entry name" value="Peptidase_M13_dom_2"/>
</dbReference>
<accession>T1H3L4</accession>
<dbReference type="AlphaFoldDB" id="T1H3L4"/>
<reference evidence="6" key="1">
    <citation type="submission" date="2013-02" db="EMBL/GenBank/DDBJ databases">
        <authorList>
            <person name="Hughes D."/>
        </authorList>
    </citation>
    <scope>NUCLEOTIDE SEQUENCE</scope>
    <source>
        <strain>Durham</strain>
        <strain evidence="6">NC isolate 2 -- Noor lab</strain>
    </source>
</reference>
<dbReference type="EnsemblMetazoa" id="MESCA010843-RA">
    <property type="protein sequence ID" value="MESCA010843-PA"/>
    <property type="gene ID" value="MESCA010843"/>
</dbReference>
<dbReference type="GO" id="GO:0004222">
    <property type="term" value="F:metalloendopeptidase activity"/>
    <property type="evidence" value="ECO:0007669"/>
    <property type="project" value="InterPro"/>
</dbReference>
<dbReference type="STRING" id="36166.T1H3L4"/>
<dbReference type="InterPro" id="IPR008753">
    <property type="entry name" value="Peptidase_M13_N"/>
</dbReference>
<evidence type="ECO:0000256" key="1">
    <source>
        <dbReference type="ARBA" id="ARBA00004401"/>
    </source>
</evidence>
<keyword evidence="3" id="KW-0732">Signal</keyword>
<protein>
    <recommendedName>
        <fullName evidence="4">Peptidase M13 N-terminal domain-containing protein</fullName>
    </recommendedName>
</protein>
<dbReference type="GO" id="GO:0016485">
    <property type="term" value="P:protein processing"/>
    <property type="evidence" value="ECO:0007669"/>
    <property type="project" value="TreeGrafter"/>
</dbReference>
<evidence type="ECO:0000256" key="2">
    <source>
        <dbReference type="ARBA" id="ARBA00007357"/>
    </source>
</evidence>
<dbReference type="Pfam" id="PF05649">
    <property type="entry name" value="Peptidase_M13_N"/>
    <property type="match status" value="1"/>
</dbReference>
<comment type="subcellular location">
    <subcellularLocation>
        <location evidence="1">Cell membrane</location>
        <topology evidence="1">Single-pass type II membrane protein</topology>
    </subcellularLocation>
</comment>
<dbReference type="Gene3D" id="1.10.1380.10">
    <property type="entry name" value="Neutral endopeptidase , domain2"/>
    <property type="match status" value="1"/>
</dbReference>
<dbReference type="Gene3D" id="3.40.390.10">
    <property type="entry name" value="Collagenase (Catalytic Domain)"/>
    <property type="match status" value="1"/>
</dbReference>
<evidence type="ECO:0000313" key="6">
    <source>
        <dbReference type="Proteomes" id="UP000015102"/>
    </source>
</evidence>
<dbReference type="PROSITE" id="PS51885">
    <property type="entry name" value="NEPRILYSIN"/>
    <property type="match status" value="1"/>
</dbReference>
<dbReference type="PANTHER" id="PTHR11733:SF231">
    <property type="entry name" value="LD31822P"/>
    <property type="match status" value="1"/>
</dbReference>
<sequence>MLGTFAVLFCVFVPSLYAKPTESPNTSTRYLEDILSYSNRNVDPCENFYEYACGNWKPSSFDSKKERNSLLMSSLNHVIKTINDFLVGNNADLDDVYPYQLGELRKYYKVCMKATAETPKKSDKYLNLLGEIGGFPALDPNWKPDDFDWVAMASHLNVYGCNNLLTEVVYPMFPFPFSFQKMELGFYVALNTRTFQNLSDIAYQVNSEEMLKILRLYGVDDEKSQIIIKDILQFIKRIMKFNIAMSEFYYADNFQEFIDDTKFESLDEVTKVF</sequence>
<feature type="domain" description="Peptidase M13 N-terminal" evidence="4">
    <location>
        <begin position="44"/>
        <end position="241"/>
    </location>
</feature>
<dbReference type="HOGENOM" id="CLU_1020442_0_0_1"/>
<feature type="chain" id="PRO_5004577344" description="Peptidase M13 N-terminal domain-containing protein" evidence="3">
    <location>
        <begin position="19"/>
        <end position="273"/>
    </location>
</feature>